<organism evidence="1 2">
    <name type="scientific">Nocardia cyriacigeorgica</name>
    <dbReference type="NCBI Taxonomy" id="135487"/>
    <lineage>
        <taxon>Bacteria</taxon>
        <taxon>Bacillati</taxon>
        <taxon>Actinomycetota</taxon>
        <taxon>Actinomycetes</taxon>
        <taxon>Mycobacteriales</taxon>
        <taxon>Nocardiaceae</taxon>
        <taxon>Nocardia</taxon>
    </lineage>
</organism>
<dbReference type="Pfam" id="PF13730">
    <property type="entry name" value="HTH_36"/>
    <property type="match status" value="1"/>
</dbReference>
<protein>
    <submittedName>
        <fullName evidence="1">Helix-turn-helix domain-containing protein</fullName>
    </submittedName>
</protein>
<dbReference type="EMBL" id="JAAGVB010000020">
    <property type="protein sequence ID" value="NEW33812.1"/>
    <property type="molecule type" value="Genomic_DNA"/>
</dbReference>
<evidence type="ECO:0000313" key="2">
    <source>
        <dbReference type="Proteomes" id="UP000471166"/>
    </source>
</evidence>
<evidence type="ECO:0000313" key="1">
    <source>
        <dbReference type="EMBL" id="NEW33812.1"/>
    </source>
</evidence>
<comment type="caution">
    <text evidence="1">The sequence shown here is derived from an EMBL/GenBank/DDBJ whole genome shotgun (WGS) entry which is preliminary data.</text>
</comment>
<sequence>MVSVEGSSFVEISECIPVDRFEWERIVRRMQMPHSAKYLALMLATYADADGSRIRPGVERLSLVMCVTDRTVKRSLSVLRDLGLIKQTKKGNRHAKQADEYRLTVPATLFDHSMLDPNETGLSAGHQCPPE</sequence>
<dbReference type="AlphaFoldDB" id="A0A6P1CPQ7"/>
<dbReference type="RefSeq" id="WP_163845177.1">
    <property type="nucleotide sequence ID" value="NZ_JAAGVB010000020.1"/>
</dbReference>
<dbReference type="InterPro" id="IPR036388">
    <property type="entry name" value="WH-like_DNA-bd_sf"/>
</dbReference>
<dbReference type="Proteomes" id="UP000471166">
    <property type="component" value="Unassembled WGS sequence"/>
</dbReference>
<proteinExistence type="predicted"/>
<accession>A0A6P1CPQ7</accession>
<dbReference type="Gene3D" id="1.10.10.10">
    <property type="entry name" value="Winged helix-like DNA-binding domain superfamily/Winged helix DNA-binding domain"/>
    <property type="match status" value="1"/>
</dbReference>
<reference evidence="1 2" key="1">
    <citation type="submission" date="2020-01" db="EMBL/GenBank/DDBJ databases">
        <title>Genetics and antimicrobial susceptibilities of Nocardia species isolated from the soil; a comparison with species isolated from humans.</title>
        <authorList>
            <person name="Carrasco G."/>
            <person name="Monzon S."/>
            <person name="Sansegundo M."/>
            <person name="Garcia E."/>
            <person name="Garrido N."/>
            <person name="Medina M.J."/>
            <person name="Villalon P."/>
            <person name="Ramirez-Arocha A.C."/>
            <person name="Jimenez P."/>
            <person name="Cuesta I."/>
            <person name="Valdezate S."/>
        </authorList>
    </citation>
    <scope>NUCLEOTIDE SEQUENCE [LARGE SCALE GENOMIC DNA]</scope>
    <source>
        <strain evidence="1 2">CNM20110626</strain>
    </source>
</reference>
<name>A0A6P1CPQ7_9NOCA</name>
<gene>
    <name evidence="1" type="ORF">GV791_14735</name>
</gene>